<organism evidence="1 2">
    <name type="scientific">Tetrapisispora phaffii (strain ATCC 24235 / CBS 4417 / NBRC 1672 / NRRL Y-8282 / UCD 70-5)</name>
    <name type="common">Yeast</name>
    <name type="synonym">Fabospora phaffii</name>
    <dbReference type="NCBI Taxonomy" id="1071381"/>
    <lineage>
        <taxon>Eukaryota</taxon>
        <taxon>Fungi</taxon>
        <taxon>Dikarya</taxon>
        <taxon>Ascomycota</taxon>
        <taxon>Saccharomycotina</taxon>
        <taxon>Saccharomycetes</taxon>
        <taxon>Saccharomycetales</taxon>
        <taxon>Saccharomycetaceae</taxon>
        <taxon>Tetrapisispora</taxon>
    </lineage>
</organism>
<accession>G8BNF6</accession>
<dbReference type="CDD" id="cd22875">
    <property type="entry name" value="IML3"/>
    <property type="match status" value="1"/>
</dbReference>
<evidence type="ECO:0000313" key="1">
    <source>
        <dbReference type="EMBL" id="CCE61434.1"/>
    </source>
</evidence>
<dbReference type="RefSeq" id="XP_003683868.1">
    <property type="nucleotide sequence ID" value="XM_003683820.1"/>
</dbReference>
<dbReference type="STRING" id="1071381.G8BNF6"/>
<dbReference type="OMA" id="YFEPETQ"/>
<keyword evidence="2" id="KW-1185">Reference proteome</keyword>
<protein>
    <submittedName>
        <fullName evidence="1">Uncharacterized protein</fullName>
    </submittedName>
</protein>
<evidence type="ECO:0000313" key="2">
    <source>
        <dbReference type="Proteomes" id="UP000005666"/>
    </source>
</evidence>
<dbReference type="eggNOG" id="ENOG502S57G">
    <property type="taxonomic scope" value="Eukaryota"/>
</dbReference>
<name>G8BNF6_TETPH</name>
<reference evidence="1 2" key="1">
    <citation type="journal article" date="2011" name="Proc. Natl. Acad. Sci. U.S.A.">
        <title>Evolutionary erosion of yeast sex chromosomes by mating-type switching accidents.</title>
        <authorList>
            <person name="Gordon J.L."/>
            <person name="Armisen D."/>
            <person name="Proux-Wera E."/>
            <person name="Oheigeartaigh S.S."/>
            <person name="Byrne K.P."/>
            <person name="Wolfe K.H."/>
        </authorList>
    </citation>
    <scope>NUCLEOTIDE SEQUENCE [LARGE SCALE GENOMIC DNA]</scope>
    <source>
        <strain evidence="2">ATCC 24235 / CBS 4417 / NBRC 1672 / NRRL Y-8282 / UCD 70-5</strain>
    </source>
</reference>
<dbReference type="EMBL" id="HE612856">
    <property type="protein sequence ID" value="CCE61434.1"/>
    <property type="molecule type" value="Genomic_DNA"/>
</dbReference>
<dbReference type="GeneID" id="11532753"/>
<dbReference type="AlphaFoldDB" id="G8BNF6"/>
<dbReference type="Proteomes" id="UP000005666">
    <property type="component" value="Chromosome 1"/>
</dbReference>
<proteinExistence type="predicted"/>
<dbReference type="HOGENOM" id="CLU_1143196_0_0_1"/>
<dbReference type="OrthoDB" id="4035536at2759"/>
<dbReference type="KEGG" id="tpf:TPHA_0A03580"/>
<gene>
    <name evidence="1" type="primary">TPHA0A03580</name>
    <name evidence="1" type="ordered locus">TPHA_0A03580</name>
</gene>
<sequence>MPYAWSFYAVDKYINLEEHYNELEKLFRNSLNIYKNVIEEDQDLNSSTKNTYSCFELEYEVIGDGRFKIMCIENNDLEIPMVFCYAGTDERYSFIFIEWLKSEINCIIWKLQFNNIQMIDICDTAVSPNSFNNGNFNNIDYKFYNALFVFDLKTTDDNLKKMNFEVPASSCRKLFRSNEKPFKNSILPYIYEETGIKTDIIPLNSITLLNHLKITKYNTITTAFSMRDNIIHTILKQVQNSKE</sequence>